<dbReference type="AlphaFoldDB" id="A0A3A5MML7"/>
<evidence type="ECO:0000313" key="4">
    <source>
        <dbReference type="Proteomes" id="UP000272015"/>
    </source>
</evidence>
<dbReference type="InterPro" id="IPR011055">
    <property type="entry name" value="Dup_hybrid_motif"/>
</dbReference>
<dbReference type="Proteomes" id="UP000272015">
    <property type="component" value="Unassembled WGS sequence"/>
</dbReference>
<protein>
    <submittedName>
        <fullName evidence="3">M23 family metallopeptidase</fullName>
    </submittedName>
</protein>
<proteinExistence type="predicted"/>
<dbReference type="RefSeq" id="WP_119974941.1">
    <property type="nucleotide sequence ID" value="NZ_JBHSQA010000012.1"/>
</dbReference>
<evidence type="ECO:0000313" key="3">
    <source>
        <dbReference type="EMBL" id="RJT88133.1"/>
    </source>
</evidence>
<gene>
    <name evidence="3" type="ORF">D6T64_12160</name>
</gene>
<feature type="domain" description="M23ase beta-sheet core" evidence="2">
    <location>
        <begin position="29"/>
        <end position="133"/>
    </location>
</feature>
<accession>A0A3A5MML7</accession>
<dbReference type="InterPro" id="IPR050570">
    <property type="entry name" value="Cell_wall_metabolism_enzyme"/>
</dbReference>
<dbReference type="GO" id="GO:0004222">
    <property type="term" value="F:metalloendopeptidase activity"/>
    <property type="evidence" value="ECO:0007669"/>
    <property type="project" value="TreeGrafter"/>
</dbReference>
<dbReference type="InterPro" id="IPR016047">
    <property type="entry name" value="M23ase_b-sheet_dom"/>
</dbReference>
<dbReference type="EMBL" id="QZVS01000085">
    <property type="protein sequence ID" value="RJT88133.1"/>
    <property type="molecule type" value="Genomic_DNA"/>
</dbReference>
<dbReference type="Gene3D" id="2.70.70.10">
    <property type="entry name" value="Glucose Permease (Domain IIA)"/>
    <property type="match status" value="1"/>
</dbReference>
<dbReference type="PANTHER" id="PTHR21666:SF270">
    <property type="entry name" value="MUREIN HYDROLASE ACTIVATOR ENVC"/>
    <property type="match status" value="1"/>
</dbReference>
<name>A0A3A5MML7_9MICO</name>
<reference evidence="3 4" key="1">
    <citation type="submission" date="2018-09" db="EMBL/GenBank/DDBJ databases">
        <title>Novel species of Cryobacterium.</title>
        <authorList>
            <person name="Liu Q."/>
            <person name="Xin Y.-H."/>
        </authorList>
    </citation>
    <scope>NUCLEOTIDE SEQUENCE [LARGE SCALE GENOMIC DNA]</scope>
    <source>
        <strain evidence="3 4">Hh39</strain>
    </source>
</reference>
<organism evidence="3 4">
    <name type="scientific">Cryobacterium melibiosiphilum</name>
    <dbReference type="NCBI Taxonomy" id="995039"/>
    <lineage>
        <taxon>Bacteria</taxon>
        <taxon>Bacillati</taxon>
        <taxon>Actinomycetota</taxon>
        <taxon>Actinomycetes</taxon>
        <taxon>Micrococcales</taxon>
        <taxon>Microbacteriaceae</taxon>
        <taxon>Cryobacterium</taxon>
    </lineage>
</organism>
<feature type="region of interest" description="Disordered" evidence="1">
    <location>
        <begin position="1"/>
        <end position="20"/>
    </location>
</feature>
<dbReference type="CDD" id="cd12797">
    <property type="entry name" value="M23_peptidase"/>
    <property type="match status" value="1"/>
</dbReference>
<evidence type="ECO:0000256" key="1">
    <source>
        <dbReference type="SAM" id="MobiDB-lite"/>
    </source>
</evidence>
<dbReference type="Pfam" id="PF01551">
    <property type="entry name" value="Peptidase_M23"/>
    <property type="match status" value="1"/>
</dbReference>
<comment type="caution">
    <text evidence="3">The sequence shown here is derived from an EMBL/GenBank/DDBJ whole genome shotgun (WGS) entry which is preliminary data.</text>
</comment>
<sequence length="254" mass="26776">MIRLIRPANKEPGRRYGDRPVSGVSTIRHLGNDYGWGSGYQIYAAAAGVVQFVRWSASTLTNNRSGGYGNYIIVNHGSGIQTLYAHLPTTAPRVHVGQQVHAGQLIALMGNTGNASGAHLHFEVRINGSITDPNPYISGTASTVSVEAIPITVQKVEDDMFTDADRAALHQAAQANNLPVLVRTPASPKVWLSNLVTRRLVDDEGQLAAVQSSLAGRGLDSGVNTVAALDVFGVAVLTDAEKATLTAGQIAGTE</sequence>
<evidence type="ECO:0000259" key="2">
    <source>
        <dbReference type="Pfam" id="PF01551"/>
    </source>
</evidence>
<feature type="compositionally biased region" description="Basic and acidic residues" evidence="1">
    <location>
        <begin position="8"/>
        <end position="18"/>
    </location>
</feature>
<keyword evidence="4" id="KW-1185">Reference proteome</keyword>
<dbReference type="PANTHER" id="PTHR21666">
    <property type="entry name" value="PEPTIDASE-RELATED"/>
    <property type="match status" value="1"/>
</dbReference>
<dbReference type="OrthoDB" id="1099523at2"/>
<dbReference type="SUPFAM" id="SSF51261">
    <property type="entry name" value="Duplicated hybrid motif"/>
    <property type="match status" value="1"/>
</dbReference>